<sequence length="88" mass="9725">MIASDSSSCLTGVEPNLVFCCRNPSTSSFNVLCMLRSFSARHSDYMRFYILPGSSNQSGHFPLTSQQGVSTHRTVAYSVFIVFSHHSV</sequence>
<reference evidence="1 2" key="1">
    <citation type="journal article" date="2022" name="bioRxiv">
        <title>An ancient truncated duplication of the anti-Mullerian hormone receptor type 2 gene is a potential conserved master sex determinant in the Pangasiidae catfish family.</title>
        <authorList>
            <person name="Wen M."/>
            <person name="Pan Q."/>
            <person name="Jouanno E."/>
            <person name="Montfort J."/>
            <person name="Zahm M."/>
            <person name="Cabau C."/>
            <person name="Klopp C."/>
            <person name="Iampietro C."/>
            <person name="Roques C."/>
            <person name="Bouchez O."/>
            <person name="Castinel A."/>
            <person name="Donnadieu C."/>
            <person name="Parrinello H."/>
            <person name="Poncet C."/>
            <person name="Belmonte E."/>
            <person name="Gautier V."/>
            <person name="Avarre J.-C."/>
            <person name="Dugue R."/>
            <person name="Gustiano R."/>
            <person name="Ha T.T.T."/>
            <person name="Campet M."/>
            <person name="Sriphairoj K."/>
            <person name="Ribolli J."/>
            <person name="de Almeida F.L."/>
            <person name="Desvignes T."/>
            <person name="Postlethwait J.H."/>
            <person name="Bucao C.F."/>
            <person name="Robinson-Rechavi M."/>
            <person name="Bobe J."/>
            <person name="Herpin A."/>
            <person name="Guiguen Y."/>
        </authorList>
    </citation>
    <scope>NUCLEOTIDE SEQUENCE [LARGE SCALE GENOMIC DNA]</scope>
    <source>
        <strain evidence="1">YG-Dec2019</strain>
    </source>
</reference>
<proteinExistence type="predicted"/>
<name>A0ACC5XUF6_PANGG</name>
<comment type="caution">
    <text evidence="1">The sequence shown here is derived from an EMBL/GenBank/DDBJ whole genome shotgun (WGS) entry which is preliminary data.</text>
</comment>
<evidence type="ECO:0000313" key="1">
    <source>
        <dbReference type="EMBL" id="MCI4394958.1"/>
    </source>
</evidence>
<gene>
    <name evidence="1" type="ORF">PGIGA_G00174910</name>
</gene>
<keyword evidence="2" id="KW-1185">Reference proteome</keyword>
<evidence type="ECO:0000313" key="2">
    <source>
        <dbReference type="Proteomes" id="UP000829447"/>
    </source>
</evidence>
<dbReference type="EMBL" id="CM040481">
    <property type="protein sequence ID" value="MCI4394958.1"/>
    <property type="molecule type" value="Genomic_DNA"/>
</dbReference>
<dbReference type="Proteomes" id="UP000829447">
    <property type="component" value="Linkage Group LG28"/>
</dbReference>
<protein>
    <submittedName>
        <fullName evidence="1">Uncharacterized protein</fullName>
    </submittedName>
</protein>
<organism evidence="1 2">
    <name type="scientific">Pangasianodon gigas</name>
    <name type="common">Mekong giant catfish</name>
    <name type="synonym">Pangasius gigas</name>
    <dbReference type="NCBI Taxonomy" id="30993"/>
    <lineage>
        <taxon>Eukaryota</taxon>
        <taxon>Metazoa</taxon>
        <taxon>Chordata</taxon>
        <taxon>Craniata</taxon>
        <taxon>Vertebrata</taxon>
        <taxon>Euteleostomi</taxon>
        <taxon>Actinopterygii</taxon>
        <taxon>Neopterygii</taxon>
        <taxon>Teleostei</taxon>
        <taxon>Ostariophysi</taxon>
        <taxon>Siluriformes</taxon>
        <taxon>Pangasiidae</taxon>
        <taxon>Pangasianodon</taxon>
    </lineage>
</organism>
<accession>A0ACC5XUF6</accession>